<reference evidence="2 3" key="1">
    <citation type="journal article" date="2020" name="bioRxiv">
        <title>Whole genome comparisons of ergot fungi reveals the divergence and evolution of species within the genus Claviceps are the result of varying mechanisms driving genome evolution and host range expansion.</title>
        <authorList>
            <person name="Wyka S.A."/>
            <person name="Mondo S.J."/>
            <person name="Liu M."/>
            <person name="Dettman J."/>
            <person name="Nalam V."/>
            <person name="Broders K.D."/>
        </authorList>
    </citation>
    <scope>NUCLEOTIDE SEQUENCE [LARGE SCALE GENOMIC DNA]</scope>
    <source>
        <strain evidence="2 3">CCC 1485</strain>
    </source>
</reference>
<organism evidence="2 3">
    <name type="scientific">Claviceps pazoutovae</name>
    <dbReference type="NCBI Taxonomy" id="1649127"/>
    <lineage>
        <taxon>Eukaryota</taxon>
        <taxon>Fungi</taxon>
        <taxon>Dikarya</taxon>
        <taxon>Ascomycota</taxon>
        <taxon>Pezizomycotina</taxon>
        <taxon>Sordariomycetes</taxon>
        <taxon>Hypocreomycetidae</taxon>
        <taxon>Hypocreales</taxon>
        <taxon>Clavicipitaceae</taxon>
        <taxon>Claviceps</taxon>
    </lineage>
</organism>
<gene>
    <name evidence="2" type="ORF">E4U60_005532</name>
</gene>
<sequence length="118" mass="13194">MNKKASTRAVPAIESVSAHIAAVKDEAKQEPKAIFVRSRVNNTTFSLRKPVKDPKGYHLTINYKLQRHVDSKRHITGHVYVDGPRSRNVTGTTFTKEKESDDAAPKAELSKKTGPKKR</sequence>
<name>A0A9P7M7K8_9HYPO</name>
<evidence type="ECO:0000313" key="3">
    <source>
        <dbReference type="Proteomes" id="UP000706124"/>
    </source>
</evidence>
<proteinExistence type="predicted"/>
<accession>A0A9P7M7K8</accession>
<keyword evidence="3" id="KW-1185">Reference proteome</keyword>
<comment type="caution">
    <text evidence="2">The sequence shown here is derived from an EMBL/GenBank/DDBJ whole genome shotgun (WGS) entry which is preliminary data.</text>
</comment>
<evidence type="ECO:0000313" key="2">
    <source>
        <dbReference type="EMBL" id="KAG5932051.1"/>
    </source>
</evidence>
<feature type="region of interest" description="Disordered" evidence="1">
    <location>
        <begin position="81"/>
        <end position="118"/>
    </location>
</feature>
<dbReference type="EMBL" id="SRPO01000491">
    <property type="protein sequence ID" value="KAG5932051.1"/>
    <property type="molecule type" value="Genomic_DNA"/>
</dbReference>
<protein>
    <submittedName>
        <fullName evidence="2">Uncharacterized protein</fullName>
    </submittedName>
</protein>
<evidence type="ECO:0000256" key="1">
    <source>
        <dbReference type="SAM" id="MobiDB-lite"/>
    </source>
</evidence>
<feature type="compositionally biased region" description="Basic and acidic residues" evidence="1">
    <location>
        <begin position="95"/>
        <end position="111"/>
    </location>
</feature>
<dbReference type="Proteomes" id="UP000706124">
    <property type="component" value="Unassembled WGS sequence"/>
</dbReference>
<dbReference type="AlphaFoldDB" id="A0A9P7M7K8"/>